<dbReference type="OrthoDB" id="9759544at2"/>
<dbReference type="GO" id="GO:0005524">
    <property type="term" value="F:ATP binding"/>
    <property type="evidence" value="ECO:0007669"/>
    <property type="project" value="UniProtKB-UniRule"/>
</dbReference>
<dbReference type="Pfam" id="PF18319">
    <property type="entry name" value="Zn_ribbon_PriA"/>
    <property type="match status" value="1"/>
</dbReference>
<keyword evidence="7 12" id="KW-0862">Zinc</keyword>
<accession>A0A090INT3</accession>
<protein>
    <recommendedName>
        <fullName evidence="12">Replication restart protein PriA</fullName>
    </recommendedName>
    <alternativeName>
        <fullName evidence="12">ATP-dependent DNA helicase PriA</fullName>
        <ecNumber evidence="12">5.6.2.4</ecNumber>
    </alternativeName>
    <alternativeName>
        <fullName evidence="12">DNA 3'-5' helicase PriA</fullName>
    </alternativeName>
</protein>
<evidence type="ECO:0000256" key="3">
    <source>
        <dbReference type="ARBA" id="ARBA00022723"/>
    </source>
</evidence>
<dbReference type="FunFam" id="3.40.1440.60:FF:000001">
    <property type="entry name" value="Primosomal protein N"/>
    <property type="match status" value="1"/>
</dbReference>
<dbReference type="GO" id="GO:0006310">
    <property type="term" value="P:DNA recombination"/>
    <property type="evidence" value="ECO:0007669"/>
    <property type="project" value="InterPro"/>
</dbReference>
<feature type="domain" description="Helicase ATP-binding" evidence="13">
    <location>
        <begin position="212"/>
        <end position="378"/>
    </location>
</feature>
<dbReference type="Pfam" id="PF00271">
    <property type="entry name" value="Helicase_C"/>
    <property type="match status" value="1"/>
</dbReference>
<feature type="binding site" evidence="12">
    <location>
        <position position="467"/>
    </location>
    <ligand>
        <name>Zn(2+)</name>
        <dbReference type="ChEBI" id="CHEBI:29105"/>
        <label>2</label>
    </ligand>
</feature>
<dbReference type="FunFam" id="3.40.50.300:FF:000489">
    <property type="entry name" value="Primosome assembly protein PriA"/>
    <property type="match status" value="1"/>
</dbReference>
<dbReference type="PROSITE" id="PS51194">
    <property type="entry name" value="HELICASE_CTER"/>
    <property type="match status" value="1"/>
</dbReference>
<keyword evidence="3 12" id="KW-0479">Metal-binding</keyword>
<evidence type="ECO:0000256" key="11">
    <source>
        <dbReference type="ARBA" id="ARBA00048988"/>
    </source>
</evidence>
<dbReference type="InterPro" id="IPR040498">
    <property type="entry name" value="PriA_CRR"/>
</dbReference>
<dbReference type="GO" id="GO:0016787">
    <property type="term" value="F:hydrolase activity"/>
    <property type="evidence" value="ECO:0007669"/>
    <property type="project" value="UniProtKB-KW"/>
</dbReference>
<sequence>MPVVAVAVPIHLSRTFDYTYSDNEHIQPGMRVCVPFMNKQLVGITLETKNGSEFPLEKLKPIINVLDDNAILSTDMLAFFSWCADYYHYPIGEVIAQALPVLLRKLESAKLNSYTFWQLTDNAHELTAQELNRLTPAQLQTIKLLAETGLTQSHLKLANIKSTTIKALQDKGLISQEYIEVQDNDAQHWRQNLVISDNRPSLNTEQAITIAAIDINHFATYLLDGVTGSGKTEVYLNVIEKVLKTGKQALVLVPEIGLTPQTISRFKRRFNVPIVALHSGLNDAERREAWLEAQAGVAGIVIGTRSAIFTPMHDLGVIIIDEEHDGSLKQQETFRYHARDLAIVRAQRNNIAVVLGSATPALETLHNAMTGKYSHLQLTQRAGNAQMPNHHLIDIKNQSLDSGLSAEFIALMATHLAAGNQVLLFLNRRGYAPAVMCHTCGSMAECQRCNTYYTYHQSRNILHCHHCDEQFPKPRRCPSCDSNEIITAGFGTEQLETMLNNHFPQYPIIRIDRDSTSRKGSLEKSLEAVRKREFRILIGTQMLAKGHHFPDVTLVGLIDVDSALFSSDFRAPEKLAQLLVQVSGRAGRAAKQGEVAIQTHHPEHELIQDLINNGYSHFAQTALHARSMANLPPYSFQALFRAEAHQFSDANAFLVEIKQLVQEYNHNSQLLCLGPMPAPMEKRAGKYRLQLLLQSPQRQHITHLLRQIMPKIEALKSARKARWSLDVDPTEML</sequence>
<name>A0A090INT3_9GAMM</name>
<dbReference type="GeneID" id="61296302"/>
<dbReference type="InterPro" id="IPR041222">
    <property type="entry name" value="PriA_3primeBD"/>
</dbReference>
<dbReference type="GO" id="GO:0006270">
    <property type="term" value="P:DNA replication initiation"/>
    <property type="evidence" value="ECO:0007669"/>
    <property type="project" value="TreeGrafter"/>
</dbReference>
<dbReference type="InterPro" id="IPR011545">
    <property type="entry name" value="DEAD/DEAH_box_helicase_dom"/>
</dbReference>
<dbReference type="PANTHER" id="PTHR30580">
    <property type="entry name" value="PRIMOSOMAL PROTEIN N"/>
    <property type="match status" value="1"/>
</dbReference>
<evidence type="ECO:0000259" key="13">
    <source>
        <dbReference type="PROSITE" id="PS51192"/>
    </source>
</evidence>
<feature type="domain" description="Helicase C-terminal" evidence="14">
    <location>
        <begin position="448"/>
        <end position="629"/>
    </location>
</feature>
<keyword evidence="2 12" id="KW-0235">DNA replication</keyword>
<dbReference type="KEGG" id="mvs:MVIS_4317"/>
<gene>
    <name evidence="12" type="primary">priA</name>
    <name evidence="15" type="ORF">MT2528_2443</name>
    <name evidence="16" type="ORF">NVI5450_2651</name>
</gene>
<evidence type="ECO:0000256" key="2">
    <source>
        <dbReference type="ARBA" id="ARBA00022705"/>
    </source>
</evidence>
<dbReference type="GO" id="GO:1990077">
    <property type="term" value="C:primosome complex"/>
    <property type="evidence" value="ECO:0007669"/>
    <property type="project" value="UniProtKB-UniRule"/>
</dbReference>
<evidence type="ECO:0000256" key="7">
    <source>
        <dbReference type="ARBA" id="ARBA00022833"/>
    </source>
</evidence>
<dbReference type="PROSITE" id="PS51192">
    <property type="entry name" value="HELICASE_ATP_BIND_1"/>
    <property type="match status" value="1"/>
</dbReference>
<dbReference type="STRING" id="80854.MVIS_4317"/>
<evidence type="ECO:0000256" key="12">
    <source>
        <dbReference type="HAMAP-Rule" id="MF_00983"/>
    </source>
</evidence>
<dbReference type="Pfam" id="PF17764">
    <property type="entry name" value="PriA_3primeBD"/>
    <property type="match status" value="1"/>
</dbReference>
<keyword evidence="9 12" id="KW-0238">DNA-binding</keyword>
<dbReference type="NCBIfam" id="TIGR00595">
    <property type="entry name" value="priA"/>
    <property type="match status" value="1"/>
</dbReference>
<dbReference type="CDD" id="cd18804">
    <property type="entry name" value="SF2_C_priA"/>
    <property type="match status" value="1"/>
</dbReference>
<feature type="binding site" evidence="12">
    <location>
        <position position="437"/>
    </location>
    <ligand>
        <name>Zn(2+)</name>
        <dbReference type="ChEBI" id="CHEBI:29105"/>
        <label>1</label>
    </ligand>
</feature>
<dbReference type="Pfam" id="PF18074">
    <property type="entry name" value="PriA_C"/>
    <property type="match status" value="1"/>
</dbReference>
<keyword evidence="1 12" id="KW-0639">Primosome</keyword>
<dbReference type="InterPro" id="IPR042115">
    <property type="entry name" value="PriA_3primeBD_sf"/>
</dbReference>
<dbReference type="PATRIC" id="fig|80854.5.peg.4575"/>
<evidence type="ECO:0000256" key="5">
    <source>
        <dbReference type="ARBA" id="ARBA00022801"/>
    </source>
</evidence>
<dbReference type="SMART" id="SM00490">
    <property type="entry name" value="HELICc"/>
    <property type="match status" value="1"/>
</dbReference>
<comment type="catalytic activity">
    <reaction evidence="11 12">
        <text>ATP + H2O = ADP + phosphate + H(+)</text>
        <dbReference type="Rhea" id="RHEA:13065"/>
        <dbReference type="ChEBI" id="CHEBI:15377"/>
        <dbReference type="ChEBI" id="CHEBI:15378"/>
        <dbReference type="ChEBI" id="CHEBI:30616"/>
        <dbReference type="ChEBI" id="CHEBI:43474"/>
        <dbReference type="ChEBI" id="CHEBI:456216"/>
        <dbReference type="EC" id="5.6.2.4"/>
    </reaction>
</comment>
<feature type="binding site" evidence="12">
    <location>
        <position position="477"/>
    </location>
    <ligand>
        <name>Zn(2+)</name>
        <dbReference type="ChEBI" id="CHEBI:29105"/>
        <label>1</label>
    </ligand>
</feature>
<keyword evidence="10 12" id="KW-0413">Isomerase</keyword>
<dbReference type="InterPro" id="IPR027417">
    <property type="entry name" value="P-loop_NTPase"/>
</dbReference>
<dbReference type="HAMAP" id="MF_00983">
    <property type="entry name" value="PriA"/>
    <property type="match status" value="1"/>
</dbReference>
<comment type="subunit">
    <text evidence="12">Component of the replication restart primosome.</text>
</comment>
<dbReference type="NCBIfam" id="NF004067">
    <property type="entry name" value="PRK05580.1-4"/>
    <property type="match status" value="1"/>
</dbReference>
<comment type="similarity">
    <text evidence="12">Belongs to the helicase family. PriA subfamily.</text>
</comment>
<dbReference type="GO" id="GO:0006269">
    <property type="term" value="P:DNA replication, synthesis of primer"/>
    <property type="evidence" value="ECO:0007669"/>
    <property type="project" value="UniProtKB-KW"/>
</dbReference>
<keyword evidence="8 12" id="KW-0067">ATP-binding</keyword>
<dbReference type="RefSeq" id="WP_045112232.1">
    <property type="nucleotide sequence ID" value="NZ_CAWQZC010000088.1"/>
</dbReference>
<evidence type="ECO:0000256" key="1">
    <source>
        <dbReference type="ARBA" id="ARBA00022515"/>
    </source>
</evidence>
<dbReference type="InterPro" id="IPR041236">
    <property type="entry name" value="PriA_C"/>
</dbReference>
<feature type="binding site" evidence="12">
    <location>
        <position position="480"/>
    </location>
    <ligand>
        <name>Zn(2+)</name>
        <dbReference type="ChEBI" id="CHEBI:29105"/>
        <label>1</label>
    </ligand>
</feature>
<keyword evidence="6 12" id="KW-0347">Helicase</keyword>
<reference evidence="16 18" key="2">
    <citation type="submission" date="2016-11" db="EMBL/GenBank/DDBJ databases">
        <authorList>
            <person name="Jaros S."/>
            <person name="Januszkiewicz K."/>
            <person name="Wedrychowicz H."/>
        </authorList>
    </citation>
    <scope>NUCLEOTIDE SEQUENCE [LARGE SCALE GENOMIC DNA]</scope>
    <source>
        <strain evidence="16">NVI 5450</strain>
    </source>
</reference>
<keyword evidence="5 12" id="KW-0378">Hydrolase</keyword>
<feature type="binding site" evidence="12">
    <location>
        <position position="440"/>
    </location>
    <ligand>
        <name>Zn(2+)</name>
        <dbReference type="ChEBI" id="CHEBI:29105"/>
        <label>1</label>
    </ligand>
</feature>
<dbReference type="InterPro" id="IPR001650">
    <property type="entry name" value="Helicase_C-like"/>
</dbReference>
<evidence type="ECO:0000256" key="9">
    <source>
        <dbReference type="ARBA" id="ARBA00023125"/>
    </source>
</evidence>
<dbReference type="InterPro" id="IPR005259">
    <property type="entry name" value="PriA"/>
</dbReference>
<comment type="function">
    <text evidence="12">Initiates the restart of stalled replication forks, which reloads the replicative helicase on sites other than the origin of replication. Recognizes and binds to abandoned replication forks and remodels them to uncover a helicase loading site. Promotes assembly of the primosome at these replication forks.</text>
</comment>
<proteinExistence type="inferred from homology"/>
<reference evidence="15 17" key="1">
    <citation type="submission" date="2016-11" db="EMBL/GenBank/DDBJ databases">
        <authorList>
            <person name="Klemetsen T."/>
        </authorList>
    </citation>
    <scope>NUCLEOTIDE SEQUENCE [LARGE SCALE GENOMIC DNA]</scope>
    <source>
        <strain evidence="15">MT 2528</strain>
    </source>
</reference>
<evidence type="ECO:0000313" key="18">
    <source>
        <dbReference type="Proteomes" id="UP000183794"/>
    </source>
</evidence>
<evidence type="ECO:0000313" key="17">
    <source>
        <dbReference type="Proteomes" id="UP000182660"/>
    </source>
</evidence>
<dbReference type="GO" id="GO:0006302">
    <property type="term" value="P:double-strand break repair"/>
    <property type="evidence" value="ECO:0007669"/>
    <property type="project" value="InterPro"/>
</dbReference>
<dbReference type="Pfam" id="PF00270">
    <property type="entry name" value="DEAD"/>
    <property type="match status" value="1"/>
</dbReference>
<comment type="cofactor">
    <cofactor evidence="12">
        <name>Zn(2+)</name>
        <dbReference type="ChEBI" id="CHEBI:29105"/>
    </cofactor>
    <text evidence="12">Binds 2 zinc ions per subunit.</text>
</comment>
<dbReference type="AlphaFoldDB" id="A0A090INT3"/>
<dbReference type="Proteomes" id="UP000182660">
    <property type="component" value="Unassembled WGS sequence"/>
</dbReference>
<evidence type="ECO:0000256" key="10">
    <source>
        <dbReference type="ARBA" id="ARBA00023235"/>
    </source>
</evidence>
<evidence type="ECO:0000313" key="16">
    <source>
        <dbReference type="EMBL" id="SGZ03366.1"/>
    </source>
</evidence>
<evidence type="ECO:0000259" key="14">
    <source>
        <dbReference type="PROSITE" id="PS51194"/>
    </source>
</evidence>
<dbReference type="EC" id="5.6.2.4" evidence="12"/>
<evidence type="ECO:0000256" key="8">
    <source>
        <dbReference type="ARBA" id="ARBA00022840"/>
    </source>
</evidence>
<dbReference type="EMBL" id="FPLJ01000053">
    <property type="protein sequence ID" value="SGY92794.1"/>
    <property type="molecule type" value="Genomic_DNA"/>
</dbReference>
<dbReference type="SMART" id="SM00487">
    <property type="entry name" value="DEXDc"/>
    <property type="match status" value="1"/>
</dbReference>
<organism evidence="16 18">
    <name type="scientific">Moritella viscosa</name>
    <dbReference type="NCBI Taxonomy" id="80854"/>
    <lineage>
        <taxon>Bacteria</taxon>
        <taxon>Pseudomonadati</taxon>
        <taxon>Pseudomonadota</taxon>
        <taxon>Gammaproteobacteria</taxon>
        <taxon>Alteromonadales</taxon>
        <taxon>Moritellaceae</taxon>
        <taxon>Moritella</taxon>
    </lineage>
</organism>
<evidence type="ECO:0000256" key="4">
    <source>
        <dbReference type="ARBA" id="ARBA00022741"/>
    </source>
</evidence>
<feature type="binding site" evidence="12">
    <location>
        <position position="446"/>
    </location>
    <ligand>
        <name>Zn(2+)</name>
        <dbReference type="ChEBI" id="CHEBI:29105"/>
        <label>2</label>
    </ligand>
</feature>
<dbReference type="GO" id="GO:0008270">
    <property type="term" value="F:zinc ion binding"/>
    <property type="evidence" value="ECO:0007669"/>
    <property type="project" value="UniProtKB-UniRule"/>
</dbReference>
<keyword evidence="17" id="KW-1185">Reference proteome</keyword>
<dbReference type="Proteomes" id="UP000183794">
    <property type="component" value="Unassembled WGS sequence"/>
</dbReference>
<dbReference type="Gene3D" id="3.40.50.300">
    <property type="entry name" value="P-loop containing nucleotide triphosphate hydrolases"/>
    <property type="match status" value="2"/>
</dbReference>
<evidence type="ECO:0000313" key="15">
    <source>
        <dbReference type="EMBL" id="SGY92794.1"/>
    </source>
</evidence>
<dbReference type="HOGENOM" id="CLU_013353_3_1_6"/>
<dbReference type="InterPro" id="IPR014001">
    <property type="entry name" value="Helicase_ATP-bd"/>
</dbReference>
<dbReference type="SUPFAM" id="SSF52540">
    <property type="entry name" value="P-loop containing nucleoside triphosphate hydrolases"/>
    <property type="match status" value="2"/>
</dbReference>
<keyword evidence="4 12" id="KW-0547">Nucleotide-binding</keyword>
<dbReference type="GO" id="GO:0043138">
    <property type="term" value="F:3'-5' DNA helicase activity"/>
    <property type="evidence" value="ECO:0007669"/>
    <property type="project" value="UniProtKB-EC"/>
</dbReference>
<feature type="binding site" evidence="12">
    <location>
        <position position="464"/>
    </location>
    <ligand>
        <name>Zn(2+)</name>
        <dbReference type="ChEBI" id="CHEBI:29105"/>
        <label>2</label>
    </ligand>
</feature>
<dbReference type="NCBIfam" id="NF004065">
    <property type="entry name" value="PRK05580.1-1"/>
    <property type="match status" value="1"/>
</dbReference>
<dbReference type="EMBL" id="FPLD01000068">
    <property type="protein sequence ID" value="SGZ03366.1"/>
    <property type="molecule type" value="Genomic_DNA"/>
</dbReference>
<dbReference type="GO" id="GO:0003677">
    <property type="term" value="F:DNA binding"/>
    <property type="evidence" value="ECO:0007669"/>
    <property type="project" value="UniProtKB-UniRule"/>
</dbReference>
<dbReference type="Gene3D" id="3.40.1440.60">
    <property type="entry name" value="PriA, 3(prime) DNA-binding domain"/>
    <property type="match status" value="1"/>
</dbReference>
<feature type="binding site" evidence="12">
    <location>
        <position position="449"/>
    </location>
    <ligand>
        <name>Zn(2+)</name>
        <dbReference type="ChEBI" id="CHEBI:29105"/>
        <label>2</label>
    </ligand>
</feature>
<comment type="catalytic activity">
    <reaction evidence="12">
        <text>Couples ATP hydrolysis with the unwinding of duplex DNA by translocating in the 3'-5' direction.</text>
        <dbReference type="EC" id="5.6.2.4"/>
    </reaction>
</comment>
<dbReference type="PANTHER" id="PTHR30580:SF0">
    <property type="entry name" value="PRIMOSOMAL PROTEIN N"/>
    <property type="match status" value="1"/>
</dbReference>
<dbReference type="CDD" id="cd17929">
    <property type="entry name" value="DEXHc_priA"/>
    <property type="match status" value="1"/>
</dbReference>
<evidence type="ECO:0000256" key="6">
    <source>
        <dbReference type="ARBA" id="ARBA00022806"/>
    </source>
</evidence>